<keyword evidence="2 8" id="KW-0479">Metal-binding</keyword>
<dbReference type="Pfam" id="PF13688">
    <property type="entry name" value="Reprolysin_5"/>
    <property type="match status" value="1"/>
</dbReference>
<dbReference type="GO" id="GO:0046872">
    <property type="term" value="F:metal ion binding"/>
    <property type="evidence" value="ECO:0007669"/>
    <property type="project" value="UniProtKB-KW"/>
</dbReference>
<evidence type="ECO:0000256" key="3">
    <source>
        <dbReference type="ARBA" id="ARBA00022801"/>
    </source>
</evidence>
<protein>
    <submittedName>
        <fullName evidence="9">A disintegrin and metalloproteinase with thrombospondin motifs 18</fullName>
    </submittedName>
</protein>
<dbReference type="SMART" id="SM00608">
    <property type="entry name" value="ACR"/>
    <property type="match status" value="1"/>
</dbReference>
<gene>
    <name evidence="9" type="ORF">CGI_10016418</name>
</gene>
<comment type="caution">
    <text evidence="8">Lacks conserved residue(s) required for the propagation of feature annotation.</text>
</comment>
<evidence type="ECO:0000256" key="8">
    <source>
        <dbReference type="PROSITE-ProRule" id="PRU00276"/>
    </source>
</evidence>
<keyword evidence="6" id="KW-1015">Disulfide bond</keyword>
<dbReference type="PROSITE" id="PS50215">
    <property type="entry name" value="ADAM_MEPRO"/>
    <property type="match status" value="1"/>
</dbReference>
<dbReference type="Pfam" id="PF17771">
    <property type="entry name" value="ADAMTS_CR_2"/>
    <property type="match status" value="4"/>
</dbReference>
<dbReference type="PANTHER" id="PTHR11905:SF159">
    <property type="entry name" value="ADAM METALLOPROTEASE"/>
    <property type="match status" value="1"/>
</dbReference>
<reference evidence="9" key="1">
    <citation type="journal article" date="2012" name="Nature">
        <title>The oyster genome reveals stress adaptation and complexity of shell formation.</title>
        <authorList>
            <person name="Zhang G."/>
            <person name="Fang X."/>
            <person name="Guo X."/>
            <person name="Li L."/>
            <person name="Luo R."/>
            <person name="Xu F."/>
            <person name="Yang P."/>
            <person name="Zhang L."/>
            <person name="Wang X."/>
            <person name="Qi H."/>
            <person name="Xiong Z."/>
            <person name="Que H."/>
            <person name="Xie Y."/>
            <person name="Holland P.W."/>
            <person name="Paps J."/>
            <person name="Zhu Y."/>
            <person name="Wu F."/>
            <person name="Chen Y."/>
            <person name="Wang J."/>
            <person name="Peng C."/>
            <person name="Meng J."/>
            <person name="Yang L."/>
            <person name="Liu J."/>
            <person name="Wen B."/>
            <person name="Zhang N."/>
            <person name="Huang Z."/>
            <person name="Zhu Q."/>
            <person name="Feng Y."/>
            <person name="Mount A."/>
            <person name="Hedgecock D."/>
            <person name="Xu Z."/>
            <person name="Liu Y."/>
            <person name="Domazet-Loso T."/>
            <person name="Du Y."/>
            <person name="Sun X."/>
            <person name="Zhang S."/>
            <person name="Liu B."/>
            <person name="Cheng P."/>
            <person name="Jiang X."/>
            <person name="Li J."/>
            <person name="Fan D."/>
            <person name="Wang W."/>
            <person name="Fu W."/>
            <person name="Wang T."/>
            <person name="Wang B."/>
            <person name="Zhang J."/>
            <person name="Peng Z."/>
            <person name="Li Y."/>
            <person name="Li N."/>
            <person name="Wang J."/>
            <person name="Chen M."/>
            <person name="He Y."/>
            <person name="Tan F."/>
            <person name="Song X."/>
            <person name="Zheng Q."/>
            <person name="Huang R."/>
            <person name="Yang H."/>
            <person name="Du X."/>
            <person name="Chen L."/>
            <person name="Yang M."/>
            <person name="Gaffney P.M."/>
            <person name="Wang S."/>
            <person name="Luo L."/>
            <person name="She Z."/>
            <person name="Ming Y."/>
            <person name="Huang W."/>
            <person name="Zhang S."/>
            <person name="Huang B."/>
            <person name="Zhang Y."/>
            <person name="Qu T."/>
            <person name="Ni P."/>
            <person name="Miao G."/>
            <person name="Wang J."/>
            <person name="Wang Q."/>
            <person name="Steinberg C.E."/>
            <person name="Wang H."/>
            <person name="Li N."/>
            <person name="Qian L."/>
            <person name="Zhang G."/>
            <person name="Li Y."/>
            <person name="Yang H."/>
            <person name="Liu X."/>
            <person name="Wang J."/>
            <person name="Yin Y."/>
            <person name="Wang J."/>
        </authorList>
    </citation>
    <scope>NUCLEOTIDE SEQUENCE [LARGE SCALE GENOMIC DNA]</scope>
    <source>
        <strain evidence="9">05x7-T-G4-1.051#20</strain>
    </source>
</reference>
<dbReference type="GO" id="GO:0004222">
    <property type="term" value="F:metalloendopeptidase activity"/>
    <property type="evidence" value="ECO:0007669"/>
    <property type="project" value="InterPro"/>
</dbReference>
<dbReference type="GO" id="GO:0007229">
    <property type="term" value="P:integrin-mediated signaling pathway"/>
    <property type="evidence" value="ECO:0007669"/>
    <property type="project" value="UniProtKB-KW"/>
</dbReference>
<evidence type="ECO:0000256" key="5">
    <source>
        <dbReference type="ARBA" id="ARBA00023049"/>
    </source>
</evidence>
<name>K1QJ65_MAGGI</name>
<keyword evidence="9" id="KW-0401">Integrin</keyword>
<dbReference type="GO" id="GO:0006509">
    <property type="term" value="P:membrane protein ectodomain proteolysis"/>
    <property type="evidence" value="ECO:0007669"/>
    <property type="project" value="TreeGrafter"/>
</dbReference>
<evidence type="ECO:0000256" key="6">
    <source>
        <dbReference type="ARBA" id="ARBA00023157"/>
    </source>
</evidence>
<keyword evidence="7" id="KW-0325">Glycoprotein</keyword>
<dbReference type="InterPro" id="IPR024079">
    <property type="entry name" value="MetalloPept_cat_dom_sf"/>
</dbReference>
<dbReference type="InParanoid" id="K1QJ65"/>
<dbReference type="EMBL" id="JH816162">
    <property type="protein sequence ID" value="EKC28915.1"/>
    <property type="molecule type" value="Genomic_DNA"/>
</dbReference>
<feature type="binding site" evidence="8">
    <location>
        <position position="340"/>
    </location>
    <ligand>
        <name>Zn(2+)</name>
        <dbReference type="ChEBI" id="CHEBI:29105"/>
        <note>catalytic</note>
    </ligand>
</feature>
<dbReference type="SUPFAM" id="SSF55486">
    <property type="entry name" value="Metalloproteases ('zincins'), catalytic domain"/>
    <property type="match status" value="1"/>
</dbReference>
<accession>K1QJ65</accession>
<dbReference type="InterPro" id="IPR041645">
    <property type="entry name" value="ADAMTS_CR_2"/>
</dbReference>
<evidence type="ECO:0000256" key="1">
    <source>
        <dbReference type="ARBA" id="ARBA00022670"/>
    </source>
</evidence>
<dbReference type="AlphaFoldDB" id="K1QJ65"/>
<proteinExistence type="predicted"/>
<dbReference type="InterPro" id="IPR006586">
    <property type="entry name" value="ADAM_Cys-rich"/>
</dbReference>
<evidence type="ECO:0000313" key="9">
    <source>
        <dbReference type="EMBL" id="EKC28915.1"/>
    </source>
</evidence>
<dbReference type="Gene3D" id="3.40.390.10">
    <property type="entry name" value="Collagenase (Catalytic Domain)"/>
    <property type="match status" value="1"/>
</dbReference>
<evidence type="ECO:0000256" key="4">
    <source>
        <dbReference type="ARBA" id="ARBA00022833"/>
    </source>
</evidence>
<dbReference type="PANTHER" id="PTHR11905">
    <property type="entry name" value="ADAM A DISINTEGRIN AND METALLOPROTEASE DOMAIN"/>
    <property type="match status" value="1"/>
</dbReference>
<sequence>MVWCLCIFLLAPLTQGLDLSEVLQKHVTEVEYEEFSRVDCLPSSIFTNHGMPHHLQCSFHHRGEEVKLDLIRNSPHRYQVPVYSFTDQKVEQETRHDLEAKKDPTDFYQNQDGTASFKVSKVKTNSGEHYTLTGYTFREMSHVILHPLPGREDHRIAIPRNLHYKSNLKYDITEKRFASSHETYRRAAPQGSATLPLQTAEILVVVDYKFYSSLVANETDFTHGTTSGVSSFLSEYIALLFDTTNIPYRNLVSGGIHLVLKPVGIVVAKKKIRSDFYDAVTAKNCITMDRNKYKMKDSTIGKNNYTDILGIASLSAMCGRRSQSVVSSQFDFTPAFTIAHELGHSFGCEHDGENNTCPEDGHVMNSTSARNTSNIWQFSSCSESYIKTLLHKLDRTHKNCLLTQENHAVDPSLTVHEHELYGQIYSADQQCQIYLGHDSYMERDDFNFTGAYQTAFCLQMVCYDPVNHEEFNRYAVPGDGTTCGHQKDIFEECSNSVDSCPQGEVPDKWLRLYYYDDSPELHSFHFTSSCVLPESVYNAVLPEDAQCKQTLGSSSYYCGRKVYGDNETDLFCTQLRCYLPIDDLCHYLVPQDGTRCSYNKWCVNGACVDDPRALLPTDYSHVPSPQQQCQDSYGAHGKFCGRTDTYSTNYHEICKSLYCIIPEQKLCHSIMALDGTPCGTKMVCQGGECVHSDHGLDLPDDCLFVDKSTWCPANILGRDTAYKCTFGNNENVCCYTCQKYANKSMPANCRYGDELSYTRYHLSCDQLVTPSPQQCYEPSVRERCCQSCYNVASSLPGKSRPPSLDEQCHVLFGSSSSFCKRVDDYATSFEPLCGTMYCADASGKTCHGVIAADRTPCGPKKWCLNATCVHDDNAPNIPNSCVPGDLHSWCSTKKADGSYQYSYVCYTSQKDECCDMCNRVHAPNNKGCEYGDHTSSCERSKCSTYDDHSRNVLCCKTCA</sequence>
<keyword evidence="4 8" id="KW-0862">Zinc</keyword>
<evidence type="ECO:0000256" key="7">
    <source>
        <dbReference type="ARBA" id="ARBA00023180"/>
    </source>
</evidence>
<evidence type="ECO:0000256" key="2">
    <source>
        <dbReference type="ARBA" id="ARBA00022723"/>
    </source>
</evidence>
<feature type="binding site" evidence="8">
    <location>
        <position position="344"/>
    </location>
    <ligand>
        <name>Zn(2+)</name>
        <dbReference type="ChEBI" id="CHEBI:29105"/>
        <note>catalytic</note>
    </ligand>
</feature>
<dbReference type="HOGENOM" id="CLU_312902_0_0_1"/>
<keyword evidence="3" id="KW-0378">Hydrolase</keyword>
<keyword evidence="1" id="KW-0645">Protease</keyword>
<feature type="binding site" evidence="8">
    <location>
        <position position="350"/>
    </location>
    <ligand>
        <name>Zn(2+)</name>
        <dbReference type="ChEBI" id="CHEBI:29105"/>
        <note>catalytic</note>
    </ligand>
</feature>
<dbReference type="Gene3D" id="3.40.1620.60">
    <property type="match status" value="4"/>
</dbReference>
<keyword evidence="5" id="KW-0482">Metalloprotease</keyword>
<feature type="active site" evidence="8">
    <location>
        <position position="341"/>
    </location>
</feature>
<organism evidence="9">
    <name type="scientific">Magallana gigas</name>
    <name type="common">Pacific oyster</name>
    <name type="synonym">Crassostrea gigas</name>
    <dbReference type="NCBI Taxonomy" id="29159"/>
    <lineage>
        <taxon>Eukaryota</taxon>
        <taxon>Metazoa</taxon>
        <taxon>Spiralia</taxon>
        <taxon>Lophotrochozoa</taxon>
        <taxon>Mollusca</taxon>
        <taxon>Bivalvia</taxon>
        <taxon>Autobranchia</taxon>
        <taxon>Pteriomorphia</taxon>
        <taxon>Ostreida</taxon>
        <taxon>Ostreoidea</taxon>
        <taxon>Ostreidae</taxon>
        <taxon>Magallana</taxon>
    </lineage>
</organism>
<dbReference type="InterPro" id="IPR001590">
    <property type="entry name" value="Peptidase_M12B"/>
</dbReference>